<evidence type="ECO:0000256" key="1">
    <source>
        <dbReference type="SAM" id="MobiDB-lite"/>
    </source>
</evidence>
<reference evidence="3 4" key="2">
    <citation type="submission" date="2018-09" db="EMBL/GenBank/DDBJ databases">
        <title>A high-quality reference genome of wild soybean provides a powerful tool to mine soybean genomes.</title>
        <authorList>
            <person name="Xie M."/>
            <person name="Chung C.Y.L."/>
            <person name="Li M.-W."/>
            <person name="Wong F.-L."/>
            <person name="Chan T.-F."/>
            <person name="Lam H.-M."/>
        </authorList>
    </citation>
    <scope>NUCLEOTIDE SEQUENCE [LARGE SCALE GENOMIC DNA]</scope>
    <source>
        <strain evidence="4">cv. W05</strain>
        <tissue evidence="3">Hypocotyl of etiolated seedlings</tissue>
    </source>
</reference>
<feature type="compositionally biased region" description="Polar residues" evidence="1">
    <location>
        <begin position="178"/>
        <end position="196"/>
    </location>
</feature>
<keyword evidence="4" id="KW-1185">Reference proteome</keyword>
<evidence type="ECO:0000313" key="2">
    <source>
        <dbReference type="EMBL" id="KHN42497.1"/>
    </source>
</evidence>
<name>A0A0B2SDX7_GLYSO</name>
<reference evidence="2" key="1">
    <citation type="submission" date="2014-07" db="EMBL/GenBank/DDBJ databases">
        <title>Identification of a novel salt tolerance gene in wild soybean by whole-genome sequencing.</title>
        <authorList>
            <person name="Lam H.-M."/>
            <person name="Qi X."/>
            <person name="Li M.-W."/>
            <person name="Liu X."/>
            <person name="Xie M."/>
            <person name="Ni M."/>
            <person name="Xu X."/>
        </authorList>
    </citation>
    <scope>NUCLEOTIDE SEQUENCE [LARGE SCALE GENOMIC DNA]</scope>
    <source>
        <tissue evidence="2">Root</tissue>
    </source>
</reference>
<dbReference type="EMBL" id="KN644414">
    <property type="protein sequence ID" value="KHN42497.1"/>
    <property type="molecule type" value="Genomic_DNA"/>
</dbReference>
<proteinExistence type="predicted"/>
<dbReference type="EMBL" id="QZWG01000003">
    <property type="protein sequence ID" value="RZC19309.1"/>
    <property type="molecule type" value="Genomic_DNA"/>
</dbReference>
<dbReference type="AlphaFoldDB" id="A0A0B2SDX7"/>
<dbReference type="Proteomes" id="UP000053555">
    <property type="component" value="Unassembled WGS sequence"/>
</dbReference>
<sequence length="196" mass="22750">MSGQNSHQSNTSKHYSSSLQNHKHGKSVIPSDGDHTSLQRFISSSHHFGQSRNSNIISYEQQVYQAIQSAKYTIEWIQRLQSYERVVDRAIQGENANNHESEHSYKWLVDHAIRSTERTYSMASGFSYLVDLALRSERNMGPRYSFEELVNNAIRSEKAHSTKSKTFNRSEKAHRRTSQTFNNHLSTWQNSKRNDK</sequence>
<protein>
    <submittedName>
        <fullName evidence="2">Uncharacterized protein</fullName>
    </submittedName>
</protein>
<dbReference type="Proteomes" id="UP000289340">
    <property type="component" value="Chromosome 3"/>
</dbReference>
<accession>A0A0B2SDX7</accession>
<evidence type="ECO:0000313" key="3">
    <source>
        <dbReference type="EMBL" id="RZC19309.1"/>
    </source>
</evidence>
<feature type="compositionally biased region" description="Polar residues" evidence="1">
    <location>
        <begin position="1"/>
        <end position="20"/>
    </location>
</feature>
<organism evidence="2">
    <name type="scientific">Glycine soja</name>
    <name type="common">Wild soybean</name>
    <dbReference type="NCBI Taxonomy" id="3848"/>
    <lineage>
        <taxon>Eukaryota</taxon>
        <taxon>Viridiplantae</taxon>
        <taxon>Streptophyta</taxon>
        <taxon>Embryophyta</taxon>
        <taxon>Tracheophyta</taxon>
        <taxon>Spermatophyta</taxon>
        <taxon>Magnoliopsida</taxon>
        <taxon>eudicotyledons</taxon>
        <taxon>Gunneridae</taxon>
        <taxon>Pentapetalae</taxon>
        <taxon>rosids</taxon>
        <taxon>fabids</taxon>
        <taxon>Fabales</taxon>
        <taxon>Fabaceae</taxon>
        <taxon>Papilionoideae</taxon>
        <taxon>50 kb inversion clade</taxon>
        <taxon>NPAAA clade</taxon>
        <taxon>indigoferoid/millettioid clade</taxon>
        <taxon>Phaseoleae</taxon>
        <taxon>Glycine</taxon>
        <taxon>Glycine subgen. Soja</taxon>
    </lineage>
</organism>
<evidence type="ECO:0000313" key="4">
    <source>
        <dbReference type="Proteomes" id="UP000289340"/>
    </source>
</evidence>
<gene>
    <name evidence="3" type="ORF">D0Y65_006215</name>
    <name evidence="2" type="ORF">glysoja_031433</name>
</gene>
<feature type="region of interest" description="Disordered" evidence="1">
    <location>
        <begin position="157"/>
        <end position="196"/>
    </location>
</feature>
<feature type="region of interest" description="Disordered" evidence="1">
    <location>
        <begin position="1"/>
        <end position="36"/>
    </location>
</feature>